<dbReference type="EMBL" id="MT145188">
    <property type="protein sequence ID" value="QJI04667.1"/>
    <property type="molecule type" value="Genomic_DNA"/>
</dbReference>
<evidence type="ECO:0000313" key="3">
    <source>
        <dbReference type="EMBL" id="QJA66483.1"/>
    </source>
</evidence>
<gene>
    <name evidence="4" type="ORF">MM415A00105_0059</name>
    <name evidence="3" type="ORF">MM415B00347_0051</name>
    <name evidence="2" type="ORF">TM448A00170_0041</name>
</gene>
<feature type="compositionally biased region" description="Basic and acidic residues" evidence="1">
    <location>
        <begin position="124"/>
        <end position="133"/>
    </location>
</feature>
<evidence type="ECO:0000313" key="4">
    <source>
        <dbReference type="EMBL" id="QJI04667.1"/>
    </source>
</evidence>
<evidence type="ECO:0000313" key="2">
    <source>
        <dbReference type="EMBL" id="QJA44950.1"/>
    </source>
</evidence>
<accession>A0A6H1ZCP4</accession>
<dbReference type="EMBL" id="MT143983">
    <property type="protein sequence ID" value="QJA44950.1"/>
    <property type="molecule type" value="Genomic_DNA"/>
</dbReference>
<feature type="region of interest" description="Disordered" evidence="1">
    <location>
        <begin position="124"/>
        <end position="154"/>
    </location>
</feature>
<evidence type="ECO:0000256" key="1">
    <source>
        <dbReference type="SAM" id="MobiDB-lite"/>
    </source>
</evidence>
<dbReference type="AlphaFoldDB" id="A0A6H1ZCP4"/>
<organism evidence="2">
    <name type="scientific">viral metagenome</name>
    <dbReference type="NCBI Taxonomy" id="1070528"/>
    <lineage>
        <taxon>unclassified sequences</taxon>
        <taxon>metagenomes</taxon>
        <taxon>organismal metagenomes</taxon>
    </lineage>
</organism>
<name>A0A6H1ZCP4_9ZZZZ</name>
<proteinExistence type="predicted"/>
<dbReference type="EMBL" id="MT141555">
    <property type="protein sequence ID" value="QJA66483.1"/>
    <property type="molecule type" value="Genomic_DNA"/>
</dbReference>
<sequence length="154" mass="17744">MTMSDYSDLEREIKDAPEPKILPAGSEVKARIILVNSGISNKNDAKWYTPVFDIPSETLAPSFSDFFWDLLDENKIEPKQVQAAKRQYRMFGEAFDIDWSRPLSWEDDLPGKEGWMILGIQKDKSGEYPDKNKVQKYVTGPPNRKPRTDDDIPF</sequence>
<reference evidence="2" key="1">
    <citation type="submission" date="2020-03" db="EMBL/GenBank/DDBJ databases">
        <title>The deep terrestrial virosphere.</title>
        <authorList>
            <person name="Holmfeldt K."/>
            <person name="Nilsson E."/>
            <person name="Simone D."/>
            <person name="Lopez-Fernandez M."/>
            <person name="Wu X."/>
            <person name="de Brujin I."/>
            <person name="Lundin D."/>
            <person name="Andersson A."/>
            <person name="Bertilsson S."/>
            <person name="Dopson M."/>
        </authorList>
    </citation>
    <scope>NUCLEOTIDE SEQUENCE</scope>
    <source>
        <strain evidence="4">MM415A00105</strain>
        <strain evidence="3">MM415B00347</strain>
        <strain evidence="2">TM448A00170</strain>
    </source>
</reference>
<evidence type="ECO:0008006" key="5">
    <source>
        <dbReference type="Google" id="ProtNLM"/>
    </source>
</evidence>
<protein>
    <recommendedName>
        <fullName evidence="5">DUF669 domain-containing protein</fullName>
    </recommendedName>
</protein>